<evidence type="ECO:0000259" key="6">
    <source>
        <dbReference type="SMART" id="SM00337"/>
    </source>
</evidence>
<dbReference type="InterPro" id="IPR046371">
    <property type="entry name" value="Bcl-2_BH1-3"/>
</dbReference>
<dbReference type="GO" id="GO:0097192">
    <property type="term" value="P:extrinsic apoptotic signaling pathway in absence of ligand"/>
    <property type="evidence" value="ECO:0007669"/>
    <property type="project" value="TreeGrafter"/>
</dbReference>
<keyword evidence="3" id="KW-0053">Apoptosis</keyword>
<dbReference type="Gene3D" id="1.10.437.10">
    <property type="entry name" value="Blc2-like"/>
    <property type="match status" value="1"/>
</dbReference>
<evidence type="ECO:0000313" key="8">
    <source>
        <dbReference type="Ensembl" id="ENSTNIP00000013781.1"/>
    </source>
</evidence>
<keyword evidence="9" id="KW-1185">Reference proteome</keyword>
<sequence>MSHTNRELVEFYLNYKLSHSNFLTSLRASADAWQSPRISRRDRSGASPSSDAGRRAVKAVLRKATDDFEKKLTRACGDLSSYLPSKISHQNFNNTMDQIFEGNVHWGVVIGLFVVGGAMCVQCVRNNHEELVCHIADWMTAYLDEHLEPWIQRQGGWEDFTRRYETVDERSQFERGAKLCFLTLVLLVGGFVIFRKYNVFHRLLRFL</sequence>
<dbReference type="PROSITE" id="PS50062">
    <property type="entry name" value="BCL2_FAMILY"/>
    <property type="match status" value="1"/>
</dbReference>
<dbReference type="KEGG" id="tng:GSTEN00020506G001"/>
<evidence type="ECO:0000256" key="5">
    <source>
        <dbReference type="SAM" id="Phobius"/>
    </source>
</evidence>
<dbReference type="GeneTree" id="ENSGT01130000278332"/>
<dbReference type="PRINTS" id="PR01862">
    <property type="entry name" value="BCL2FAMILY"/>
</dbReference>
<dbReference type="GO" id="GO:0001836">
    <property type="term" value="P:release of cytochrome c from mitochondria"/>
    <property type="evidence" value="ECO:0007669"/>
    <property type="project" value="TreeGrafter"/>
</dbReference>
<evidence type="ECO:0000256" key="2">
    <source>
        <dbReference type="ARBA" id="ARBA00009458"/>
    </source>
</evidence>
<dbReference type="Pfam" id="PF00452">
    <property type="entry name" value="Bcl-2"/>
    <property type="match status" value="1"/>
</dbReference>
<dbReference type="Proteomes" id="UP000007303">
    <property type="component" value="Unassembled WGS sequence"/>
</dbReference>
<feature type="domain" description="Bcl-2 Bcl-2 homology region 1-3" evidence="6">
    <location>
        <begin position="61"/>
        <end position="157"/>
    </location>
</feature>
<evidence type="ECO:0000313" key="7">
    <source>
        <dbReference type="EMBL" id="CAG01669.1"/>
    </source>
</evidence>
<dbReference type="GO" id="GO:0008630">
    <property type="term" value="P:intrinsic apoptotic signaling pathway in response to DNA damage"/>
    <property type="evidence" value="ECO:0007669"/>
    <property type="project" value="TreeGrafter"/>
</dbReference>
<feature type="transmembrane region" description="Helical" evidence="5">
    <location>
        <begin position="179"/>
        <end position="197"/>
    </location>
</feature>
<keyword evidence="4 5" id="KW-0472">Membrane</keyword>
<protein>
    <submittedName>
        <fullName evidence="7">(spotted green pufferfish) hypothetical protein</fullName>
    </submittedName>
    <submittedName>
        <fullName evidence="8">BCL2 like 1</fullName>
    </submittedName>
</protein>
<dbReference type="PRINTS" id="PR01864">
    <property type="entry name" value="APOPREGBCLX"/>
</dbReference>
<dbReference type="CDD" id="cd06845">
    <property type="entry name" value="Bcl-2_like"/>
    <property type="match status" value="1"/>
</dbReference>
<comment type="similarity">
    <text evidence="2">Belongs to the Bcl-2 family.</text>
</comment>
<evidence type="ECO:0000256" key="1">
    <source>
        <dbReference type="ARBA" id="ARBA00004370"/>
    </source>
</evidence>
<dbReference type="OrthoDB" id="6021377at2759"/>
<dbReference type="OMA" id="WINENNG"/>
<dbReference type="GO" id="GO:0042981">
    <property type="term" value="P:regulation of apoptotic process"/>
    <property type="evidence" value="ECO:0007669"/>
    <property type="project" value="InterPro"/>
</dbReference>
<evidence type="ECO:0000256" key="4">
    <source>
        <dbReference type="ARBA" id="ARBA00023136"/>
    </source>
</evidence>
<dbReference type="Pfam" id="PF02180">
    <property type="entry name" value="BH4"/>
    <property type="match status" value="1"/>
</dbReference>
<dbReference type="EMBL" id="CAAE01014653">
    <property type="protein sequence ID" value="CAG01669.1"/>
    <property type="molecule type" value="Genomic_DNA"/>
</dbReference>
<dbReference type="InterPro" id="IPR026298">
    <property type="entry name" value="Bcl-2_fam"/>
</dbReference>
<gene>
    <name evidence="7" type="ORF">GSTENG00020506001</name>
</gene>
<proteinExistence type="inferred from homology"/>
<keyword evidence="5" id="KW-0812">Transmembrane</keyword>
<dbReference type="InterPro" id="IPR002475">
    <property type="entry name" value="Bcl2-like"/>
</dbReference>
<dbReference type="InterPro" id="IPR003093">
    <property type="entry name" value="Bcl2_BH4"/>
</dbReference>
<dbReference type="Ensembl" id="ENSTNIT00000013975.1">
    <property type="protein sequence ID" value="ENSTNIP00000013781.1"/>
    <property type="gene ID" value="ENSTNIG00000010851.1"/>
</dbReference>
<dbReference type="AlphaFoldDB" id="Q4SCG3"/>
<dbReference type="HOGENOM" id="CLU_085401_0_0_1"/>
<evidence type="ECO:0000256" key="3">
    <source>
        <dbReference type="ARBA" id="ARBA00022703"/>
    </source>
</evidence>
<dbReference type="GO" id="GO:0005741">
    <property type="term" value="C:mitochondrial outer membrane"/>
    <property type="evidence" value="ECO:0007669"/>
    <property type="project" value="TreeGrafter"/>
</dbReference>
<dbReference type="PANTHER" id="PTHR11256">
    <property type="entry name" value="BCL-2 RELATED"/>
    <property type="match status" value="1"/>
</dbReference>
<organism evidence="7">
    <name type="scientific">Tetraodon nigroviridis</name>
    <name type="common">Spotted green pufferfish</name>
    <name type="synonym">Chelonodon nigroviridis</name>
    <dbReference type="NCBI Taxonomy" id="99883"/>
    <lineage>
        <taxon>Eukaryota</taxon>
        <taxon>Metazoa</taxon>
        <taxon>Chordata</taxon>
        <taxon>Craniata</taxon>
        <taxon>Vertebrata</taxon>
        <taxon>Euteleostomi</taxon>
        <taxon>Actinopterygii</taxon>
        <taxon>Neopterygii</taxon>
        <taxon>Teleostei</taxon>
        <taxon>Neoteleostei</taxon>
        <taxon>Acanthomorphata</taxon>
        <taxon>Eupercaria</taxon>
        <taxon>Tetraodontiformes</taxon>
        <taxon>Tetradontoidea</taxon>
        <taxon>Tetraodontidae</taxon>
        <taxon>Tetraodon</taxon>
    </lineage>
</organism>
<dbReference type="PROSITE" id="PS01258">
    <property type="entry name" value="BH2"/>
    <property type="match status" value="1"/>
</dbReference>
<dbReference type="InterPro" id="IPR036834">
    <property type="entry name" value="Bcl-2-like_sf"/>
</dbReference>
<dbReference type="GO" id="GO:0051400">
    <property type="term" value="F:BH domain binding"/>
    <property type="evidence" value="ECO:0007669"/>
    <property type="project" value="TreeGrafter"/>
</dbReference>
<reference evidence="7" key="2">
    <citation type="submission" date="2004-02" db="EMBL/GenBank/DDBJ databases">
        <authorList>
            <consortium name="Genoscope"/>
            <consortium name="Whitehead Institute Centre for Genome Research"/>
        </authorList>
    </citation>
    <scope>NUCLEOTIDE SEQUENCE</scope>
</reference>
<keyword evidence="5" id="KW-1133">Transmembrane helix</keyword>
<accession>Q4SCG3</accession>
<dbReference type="InterPro" id="IPR020726">
    <property type="entry name" value="Bcl2_BH2_motif_CS"/>
</dbReference>
<dbReference type="SMART" id="SM00337">
    <property type="entry name" value="BCL"/>
    <property type="match status" value="1"/>
</dbReference>
<reference evidence="7 9" key="1">
    <citation type="journal article" date="2004" name="Nature">
        <title>Genome duplication in the teleost fish Tetraodon nigroviridis reveals the early vertebrate proto-karyotype.</title>
        <authorList>
            <person name="Jaillon O."/>
            <person name="Aury J.-M."/>
            <person name="Brunet F."/>
            <person name="Petit J.-L."/>
            <person name="Stange-Thomann N."/>
            <person name="Mauceli E."/>
            <person name="Bouneau L."/>
            <person name="Fischer C."/>
            <person name="Ozouf-Costaz C."/>
            <person name="Bernot A."/>
            <person name="Nicaud S."/>
            <person name="Jaffe D."/>
            <person name="Fisher S."/>
            <person name="Lutfalla G."/>
            <person name="Dossat C."/>
            <person name="Segurens B."/>
            <person name="Dasilva C."/>
            <person name="Salanoubat M."/>
            <person name="Levy M."/>
            <person name="Boudet N."/>
            <person name="Castellano S."/>
            <person name="Anthouard V."/>
            <person name="Jubin C."/>
            <person name="Castelli V."/>
            <person name="Katinka M."/>
            <person name="Vacherie B."/>
            <person name="Biemont C."/>
            <person name="Skalli Z."/>
            <person name="Cattolico L."/>
            <person name="Poulain J."/>
            <person name="De Berardinis V."/>
            <person name="Cruaud C."/>
            <person name="Duprat S."/>
            <person name="Brottier P."/>
            <person name="Coutanceau J.-P."/>
            <person name="Gouzy J."/>
            <person name="Parra G."/>
            <person name="Lardier G."/>
            <person name="Chapple C."/>
            <person name="McKernan K.J."/>
            <person name="McEwan P."/>
            <person name="Bosak S."/>
            <person name="Kellis M."/>
            <person name="Volff J.-N."/>
            <person name="Guigo R."/>
            <person name="Zody M.C."/>
            <person name="Mesirov J."/>
            <person name="Lindblad-Toh K."/>
            <person name="Birren B."/>
            <person name="Nusbaum C."/>
            <person name="Kahn D."/>
            <person name="Robinson-Rechavi M."/>
            <person name="Laudet V."/>
            <person name="Schachter V."/>
            <person name="Quetier F."/>
            <person name="Saurin W."/>
            <person name="Scarpelli C."/>
            <person name="Wincker P."/>
            <person name="Lander E.S."/>
            <person name="Weissenbach J."/>
            <person name="Roest Crollius H."/>
        </authorList>
    </citation>
    <scope>NUCLEOTIDE SEQUENCE [LARGE SCALE GENOMIC DNA]</scope>
</reference>
<dbReference type="InterPro" id="IPR013279">
    <property type="entry name" value="Apop_reg_BclX"/>
</dbReference>
<comment type="subcellular location">
    <subcellularLocation>
        <location evidence="1">Membrane</location>
    </subcellularLocation>
</comment>
<reference evidence="8" key="3">
    <citation type="submission" date="2025-05" db="UniProtKB">
        <authorList>
            <consortium name="Ensembl"/>
        </authorList>
    </citation>
    <scope>IDENTIFICATION</scope>
</reference>
<dbReference type="SUPFAM" id="SSF56854">
    <property type="entry name" value="Bcl-2 inhibitors of programmed cell death"/>
    <property type="match status" value="1"/>
</dbReference>
<dbReference type="STRING" id="99883.ENSTNIP00000013781"/>
<dbReference type="PANTHER" id="PTHR11256:SF12">
    <property type="entry name" value="BCL-2-LIKE PROTEIN 1"/>
    <property type="match status" value="1"/>
</dbReference>
<name>Q4SCG3_TETNG</name>
<evidence type="ECO:0000313" key="9">
    <source>
        <dbReference type="Proteomes" id="UP000007303"/>
    </source>
</evidence>